<sequence>MPRRGNRPASSKDENPKKVIQTRQTRQVNVSNSKTQNSLKKRKSDDNLQEGKNKRIKISKDENSVISRVKVLAGTASKPSQPLVKEGSKSIVLKQASTSNKTLKRKGINNSEKESPKKSSPINDDSNEPLKRKLLLRETTQTKEEEPKSNQSKSKESSKNKKDKPQRQKKVLEKSKNEELKTDKTQNMEKVKVVESKRNIKTKKTEGKLLPKKNEVKTRKLRSSGNTESVKEVCEESLHGETLDVGKINKGKLQKTLTTPVFSPLHLRSRRIVSKIVPIRKNVGNETPKKRSELVSEVSQINKKNMKRRKELKLIPATPVQHINVQNQIRRAATASARRSLAQKRLQIKKNEPQKKPVKKKTSQSNDETHTTIRTTRRSSDKSKECNDLENVELKSPVNKKDIKYQFICKNCNREYDTEIECKRHELSDSGSCGSRLMRSSSSEIDVNSTKSTVHVSAEIHAMNENSVIKEDHNESGLKSLASCKGNSLEAGLNATHSINKYLTGTTPCLTKQDQNYHDTNYCTVKAEDIELNNSEETYMCTKNSKDTAIIHSKNENSMTVENYDNDSKSLDLCKINSADNMDSTQTIDNNEISTTSCSITKKMSPDDIPNKPVQLFAENSSKDENKIKLCTLVSDFQENNCDKNLGNGNEAKCENLESKFYTNFKNNELEIQLKNFNESNTSKREIDIEHDHSRNEIPVDMLDDGRTLESQIINTETKNSLSVEDVASTKVDICIKDMGYEPLDNYSSKDMDTKPLLSDVNIFENGNISAVEIEKTPHTMEAKEETSPIKAEEISTSDSKITNISTVLDSFQTPLPKSPSEMSVSTNYSKATTQNVVNKSEELNTSLILVKETLCSSSSASNNSNISLVLSEKTQSFIDFQKMNDSISLEGRHSAVTPLKNLNISEVSVEESPLSVRIVPRVIDISIDPSQEICLNSSVSNETDIPLKTNISSTVTQEKSPVENTLKENDISVILPEETPFAGVNSPCATNKSSLITLTEETIPMVDANSKRMDVSLGRTSCEPFVTNETNMTVKTTTETLLLVEENSKGKNVSVISLEESPSLVDSDSKKIDVSFISSEKPSFSCNLSLVKDDSKDMHTSISEETLPSNETVMIEKNISFVSEGNCLTAAKLVDANISTVSNIESLLQVEDVLKSTPGASNETDKTKKIDVTCEETPLSVEAPLKENDISIISSHETCLDDSRMTDSNFSVMSAKEKSLFEDVSKSDISVISTENALHLTDSILNTSTLFMETRAETSFKDENSIAIEPSKPPCLDPTISKPTNKVLTGEISPVTNIELKETNSCILSLEETTKETDSSFISSEKSLTLTDGTPKGSNISMVPINEISSSETPLKNINILITSNTAEIKTEDVLKQTVALKIQPKETSNLSDSVLNKSSASIVKENASVIDATSNQKDISMMDWEEIPSEDMLIDSNTTKGDAENIFGSKKSLIEENQFVKETTSLIETDSKHSDISLMDWEEIPIKDTFKEDNIFITQSEENRVITENTFNEETQIFSETKPQESNICVIKTHQISSSYTEIPETTNKFKSEQTNSLEESQKKEYYFSNESKLPAMLDGSFSNDKHLTTSESPRSGCSNPSNLGDVDNSINESDIFKEKDNESMFVNTQFNYSDISEIEPNEEKSLNDQINISSIDQSLNLDLLVADNTCSVVSERKDQSLNIDSSVADNMCSVVSESKDQSLNVDLSVTDN</sequence>
<protein>
    <submittedName>
        <fullName evidence="2">Uncharacterized protein</fullName>
    </submittedName>
</protein>
<gene>
    <name evidence="2" type="ORF">g.14765</name>
</gene>
<feature type="compositionally biased region" description="Low complexity" evidence="1">
    <location>
        <begin position="330"/>
        <end position="340"/>
    </location>
</feature>
<feature type="non-terminal residue" evidence="2">
    <location>
        <position position="1715"/>
    </location>
</feature>
<feature type="region of interest" description="Disordered" evidence="1">
    <location>
        <begin position="1"/>
        <end position="187"/>
    </location>
</feature>
<name>A0A1B6CV07_9HEMI</name>
<feature type="compositionally biased region" description="Basic and acidic residues" evidence="1">
    <location>
        <begin position="140"/>
        <end position="187"/>
    </location>
</feature>
<feature type="compositionally biased region" description="Basic and acidic residues" evidence="1">
    <location>
        <begin position="378"/>
        <end position="387"/>
    </location>
</feature>
<reference evidence="2" key="1">
    <citation type="submission" date="2015-12" db="EMBL/GenBank/DDBJ databases">
        <title>De novo transcriptome assembly of four potential Pierce s Disease insect vectors from Arizona vineyards.</title>
        <authorList>
            <person name="Tassone E.E."/>
        </authorList>
    </citation>
    <scope>NUCLEOTIDE SEQUENCE</scope>
</reference>
<feature type="compositionally biased region" description="Polar residues" evidence="1">
    <location>
        <begin position="1592"/>
        <end position="1611"/>
    </location>
</feature>
<accession>A0A1B6CV07</accession>
<proteinExistence type="predicted"/>
<feature type="compositionally biased region" description="Polar residues" evidence="1">
    <location>
        <begin position="21"/>
        <end position="38"/>
    </location>
</feature>
<feature type="compositionally biased region" description="Basic and acidic residues" evidence="1">
    <location>
        <begin position="43"/>
        <end position="63"/>
    </location>
</feature>
<feature type="region of interest" description="Disordered" evidence="1">
    <location>
        <begin position="1581"/>
        <end position="1611"/>
    </location>
</feature>
<organism evidence="2">
    <name type="scientific">Clastoptera arizonana</name>
    <name type="common">Arizona spittle bug</name>
    <dbReference type="NCBI Taxonomy" id="38151"/>
    <lineage>
        <taxon>Eukaryota</taxon>
        <taxon>Metazoa</taxon>
        <taxon>Ecdysozoa</taxon>
        <taxon>Arthropoda</taxon>
        <taxon>Hexapoda</taxon>
        <taxon>Insecta</taxon>
        <taxon>Pterygota</taxon>
        <taxon>Neoptera</taxon>
        <taxon>Paraneoptera</taxon>
        <taxon>Hemiptera</taxon>
        <taxon>Auchenorrhyncha</taxon>
        <taxon>Cercopoidea</taxon>
        <taxon>Clastopteridae</taxon>
        <taxon>Clastoptera</taxon>
    </lineage>
</organism>
<dbReference type="EMBL" id="GEDC01019978">
    <property type="protein sequence ID" value="JAS17320.1"/>
    <property type="molecule type" value="Transcribed_RNA"/>
</dbReference>
<evidence type="ECO:0000313" key="2">
    <source>
        <dbReference type="EMBL" id="JAS17320.1"/>
    </source>
</evidence>
<feature type="region of interest" description="Disordered" evidence="1">
    <location>
        <begin position="330"/>
        <end position="388"/>
    </location>
</feature>
<evidence type="ECO:0000256" key="1">
    <source>
        <dbReference type="SAM" id="MobiDB-lite"/>
    </source>
</evidence>